<gene>
    <name evidence="1" type="ORF">AB447_211565</name>
</gene>
<proteinExistence type="predicted"/>
<accession>A0A0T6BU25</accession>
<protein>
    <submittedName>
        <fullName evidence="1">Uncharacterized protein</fullName>
    </submittedName>
</protein>
<comment type="caution">
    <text evidence="1">The sequence shown here is derived from an EMBL/GenBank/DDBJ whole genome shotgun (WGS) entry which is preliminary data.</text>
</comment>
<reference evidence="1 2" key="1">
    <citation type="journal article" date="2015" name="Int. J. Syst. Evol. Microbiol.">
        <title>Bacillus glycinifermentans sp. nov., isolated from fermented soybean paste.</title>
        <authorList>
            <person name="Kim S.J."/>
            <person name="Dunlap C.A."/>
            <person name="Kwon S.W."/>
            <person name="Rooney A.P."/>
        </authorList>
    </citation>
    <scope>NUCLEOTIDE SEQUENCE [LARGE SCALE GENOMIC DNA]</scope>
    <source>
        <strain evidence="1 2">GO-13</strain>
    </source>
</reference>
<name>A0A0T6BU25_9BACI</name>
<sequence length="111" mass="12841">MIAISTFITFNSYFLLLFYTIKTLASKGINKKNKKFVDKIHFHWCFCMVYKETSSSGSGMIVKRRAGKTPFQYNIRNGFSFSSDRLQIDSEHKPPELRILSCQRSKPCLGD</sequence>
<dbReference type="EMBL" id="LECW02000004">
    <property type="protein sequence ID" value="KRT95145.1"/>
    <property type="molecule type" value="Genomic_DNA"/>
</dbReference>
<evidence type="ECO:0000313" key="2">
    <source>
        <dbReference type="Proteomes" id="UP000036168"/>
    </source>
</evidence>
<dbReference type="AlphaFoldDB" id="A0A0T6BU25"/>
<dbReference type="Proteomes" id="UP000036168">
    <property type="component" value="Unassembled WGS sequence"/>
</dbReference>
<evidence type="ECO:0000313" key="1">
    <source>
        <dbReference type="EMBL" id="KRT95145.1"/>
    </source>
</evidence>
<organism evidence="1 2">
    <name type="scientific">Bacillus glycinifermentans</name>
    <dbReference type="NCBI Taxonomy" id="1664069"/>
    <lineage>
        <taxon>Bacteria</taxon>
        <taxon>Bacillati</taxon>
        <taxon>Bacillota</taxon>
        <taxon>Bacilli</taxon>
        <taxon>Bacillales</taxon>
        <taxon>Bacillaceae</taxon>
        <taxon>Bacillus</taxon>
    </lineage>
</organism>